<sequence length="393" mass="45362">MKERLLLGINIRNLRTSLGLSQESLSIKTGVPRAYISDVERGKINITLDKIVTISNALNVSIAQLFINNQEVDIMNSNLTIYYDSLTEASWFRDLNPIFNNATFEIIKPRGNNPKIIEDITMYDKPDIIVLKDNSPILVLEKTSEVPTGHNVGQRFARLVRAIELGIPTIYYYPFDAKKHGEYAGICNLNIRLLEASFKMLDIHDTPLLSIDWLTDTNGELITDGSENNTLKYILKDYIESNFDKYCTSFKNHIQWMRNEYNTRLRNRPSYAKMPPSVKTYTTKEFCSEFNIQEVPQEFLSRKYTYVYNIGMTPASCKRQDPYTGTQFIYDYILCRYGSSVTQKNANLVLYFPKLDSNIWFSKNPNNPNTKSCNWYLTANALLFTDSISFNIK</sequence>
<protein>
    <submittedName>
        <fullName evidence="6">Helix-turn-helix domain-containing protein</fullName>
    </submittedName>
</protein>
<feature type="domain" description="HTH cro/C1-type" evidence="4">
    <location>
        <begin position="11"/>
        <end position="65"/>
    </location>
</feature>
<evidence type="ECO:0000313" key="5">
    <source>
        <dbReference type="EMBL" id="AYE34279.1"/>
    </source>
</evidence>
<dbReference type="Gene3D" id="1.10.260.40">
    <property type="entry name" value="lambda repressor-like DNA-binding domains"/>
    <property type="match status" value="1"/>
</dbReference>
<reference evidence="5 7" key="1">
    <citation type="submission" date="2017-09" db="EMBL/GenBank/DDBJ databases">
        <authorList>
            <person name="Thomas P."/>
            <person name="Seyboldt C."/>
        </authorList>
    </citation>
    <scope>NUCLEOTIDE SEQUENCE [LARGE SCALE GENOMIC DNA]</scope>
    <source>
        <strain evidence="5 7">DSM 7534</strain>
    </source>
</reference>
<organism evidence="5 7">
    <name type="scientific">Clostridium septicum</name>
    <dbReference type="NCBI Taxonomy" id="1504"/>
    <lineage>
        <taxon>Bacteria</taxon>
        <taxon>Bacillati</taxon>
        <taxon>Bacillota</taxon>
        <taxon>Clostridia</taxon>
        <taxon>Eubacteriales</taxon>
        <taxon>Clostridiaceae</taxon>
        <taxon>Clostridium</taxon>
    </lineage>
</organism>
<evidence type="ECO:0000313" key="7">
    <source>
        <dbReference type="Proteomes" id="UP000280586"/>
    </source>
</evidence>
<dbReference type="PROSITE" id="PS50943">
    <property type="entry name" value="HTH_CROC1"/>
    <property type="match status" value="1"/>
</dbReference>
<evidence type="ECO:0000256" key="2">
    <source>
        <dbReference type="ARBA" id="ARBA00023125"/>
    </source>
</evidence>
<dbReference type="Proteomes" id="UP000280586">
    <property type="component" value="Chromosome"/>
</dbReference>
<evidence type="ECO:0000256" key="3">
    <source>
        <dbReference type="ARBA" id="ARBA00023163"/>
    </source>
</evidence>
<dbReference type="SUPFAM" id="SSF47413">
    <property type="entry name" value="lambda repressor-like DNA-binding domains"/>
    <property type="match status" value="1"/>
</dbReference>
<dbReference type="PANTHER" id="PTHR46797">
    <property type="entry name" value="HTH-TYPE TRANSCRIPTIONAL REGULATOR"/>
    <property type="match status" value="1"/>
</dbReference>
<dbReference type="GO" id="GO:0003700">
    <property type="term" value="F:DNA-binding transcription factor activity"/>
    <property type="evidence" value="ECO:0007669"/>
    <property type="project" value="TreeGrafter"/>
</dbReference>
<proteinExistence type="predicted"/>
<keyword evidence="1" id="KW-0805">Transcription regulation</keyword>
<dbReference type="Pfam" id="PF01381">
    <property type="entry name" value="HTH_3"/>
    <property type="match status" value="1"/>
</dbReference>
<dbReference type="SMART" id="SM00530">
    <property type="entry name" value="HTH_XRE"/>
    <property type="match status" value="1"/>
</dbReference>
<gene>
    <name evidence="5" type="ORF">CP523_07355</name>
    <name evidence="6" type="ORF">NH397_15695</name>
</gene>
<dbReference type="AlphaFoldDB" id="A0A9N7JL93"/>
<dbReference type="Proteomes" id="UP001055437">
    <property type="component" value="Chromosome"/>
</dbReference>
<evidence type="ECO:0000256" key="1">
    <source>
        <dbReference type="ARBA" id="ARBA00023015"/>
    </source>
</evidence>
<evidence type="ECO:0000313" key="6">
    <source>
        <dbReference type="EMBL" id="USS00868.1"/>
    </source>
</evidence>
<dbReference type="RefSeq" id="WP_120140745.1">
    <property type="nucleotide sequence ID" value="NZ_CP023671.1"/>
</dbReference>
<accession>A0A9N7JL93</accession>
<dbReference type="GO" id="GO:0005829">
    <property type="term" value="C:cytosol"/>
    <property type="evidence" value="ECO:0007669"/>
    <property type="project" value="TreeGrafter"/>
</dbReference>
<dbReference type="EMBL" id="CP099799">
    <property type="protein sequence ID" value="USS00868.1"/>
    <property type="molecule type" value="Genomic_DNA"/>
</dbReference>
<dbReference type="GeneID" id="303560489"/>
<reference evidence="6" key="2">
    <citation type="submission" date="2022-06" db="EMBL/GenBank/DDBJ databases">
        <authorList>
            <person name="Holder M.E."/>
            <person name="Ajami N.J."/>
            <person name="Petrosino J.F."/>
        </authorList>
    </citation>
    <scope>NUCLEOTIDE SEQUENCE</scope>
    <source>
        <strain evidence="6">RMA 8861</strain>
    </source>
</reference>
<keyword evidence="3" id="KW-0804">Transcription</keyword>
<keyword evidence="8" id="KW-1185">Reference proteome</keyword>
<dbReference type="InterPro" id="IPR001387">
    <property type="entry name" value="Cro/C1-type_HTH"/>
</dbReference>
<dbReference type="InterPro" id="IPR010982">
    <property type="entry name" value="Lambda_DNA-bd_dom_sf"/>
</dbReference>
<dbReference type="KEGG" id="csep:CP523_07355"/>
<dbReference type="EMBL" id="CP023671">
    <property type="protein sequence ID" value="AYE34279.1"/>
    <property type="molecule type" value="Genomic_DNA"/>
</dbReference>
<dbReference type="CDD" id="cd00093">
    <property type="entry name" value="HTH_XRE"/>
    <property type="match status" value="1"/>
</dbReference>
<dbReference type="InterPro" id="IPR050807">
    <property type="entry name" value="TransReg_Diox_bact_type"/>
</dbReference>
<evidence type="ECO:0000313" key="8">
    <source>
        <dbReference type="Proteomes" id="UP001055437"/>
    </source>
</evidence>
<name>A0A9N7JL93_CLOSE</name>
<evidence type="ECO:0000259" key="4">
    <source>
        <dbReference type="PROSITE" id="PS50943"/>
    </source>
</evidence>
<dbReference type="PANTHER" id="PTHR46797:SF23">
    <property type="entry name" value="HTH-TYPE TRANSCRIPTIONAL REGULATOR SUTR"/>
    <property type="match status" value="1"/>
</dbReference>
<keyword evidence="2" id="KW-0238">DNA-binding</keyword>
<dbReference type="GO" id="GO:0003677">
    <property type="term" value="F:DNA binding"/>
    <property type="evidence" value="ECO:0007669"/>
    <property type="project" value="UniProtKB-KW"/>
</dbReference>